<dbReference type="InterPro" id="IPR028939">
    <property type="entry name" value="P5C_Rdtase_cat_N"/>
</dbReference>
<keyword evidence="4" id="KW-1185">Reference proteome</keyword>
<dbReference type="InterPro" id="IPR051267">
    <property type="entry name" value="STEAP_metalloreductase"/>
</dbReference>
<protein>
    <recommendedName>
        <fullName evidence="2">Pyrroline-5-carboxylate reductase catalytic N-terminal domain-containing protein</fullName>
    </recommendedName>
</protein>
<dbReference type="Pfam" id="PF03807">
    <property type="entry name" value="F420_oxidored"/>
    <property type="match status" value="1"/>
</dbReference>
<feature type="domain" description="Pyrroline-5-carboxylate reductase catalytic N-terminal" evidence="2">
    <location>
        <begin position="2"/>
        <end position="89"/>
    </location>
</feature>
<dbReference type="RefSeq" id="WP_076398182.1">
    <property type="nucleotide sequence ID" value="NZ_FTOA01000001.1"/>
</dbReference>
<dbReference type="AlphaFoldDB" id="A0A1N7IK35"/>
<evidence type="ECO:0000313" key="4">
    <source>
        <dbReference type="Proteomes" id="UP000185678"/>
    </source>
</evidence>
<dbReference type="Proteomes" id="UP000185678">
    <property type="component" value="Unassembled WGS sequence"/>
</dbReference>
<evidence type="ECO:0000256" key="1">
    <source>
        <dbReference type="ARBA" id="ARBA00023002"/>
    </source>
</evidence>
<evidence type="ECO:0000259" key="2">
    <source>
        <dbReference type="Pfam" id="PF03807"/>
    </source>
</evidence>
<evidence type="ECO:0000313" key="3">
    <source>
        <dbReference type="EMBL" id="SIS37351.1"/>
    </source>
</evidence>
<dbReference type="InterPro" id="IPR036291">
    <property type="entry name" value="NAD(P)-bd_dom_sf"/>
</dbReference>
<reference evidence="3 4" key="1">
    <citation type="submission" date="2017-01" db="EMBL/GenBank/DDBJ databases">
        <authorList>
            <person name="Mah S.A."/>
            <person name="Swanson W.J."/>
            <person name="Moy G.W."/>
            <person name="Vacquier V.D."/>
        </authorList>
    </citation>
    <scope>NUCLEOTIDE SEQUENCE [LARGE SCALE GENOMIC DNA]</scope>
    <source>
        <strain evidence="3 4">DSM 11589</strain>
    </source>
</reference>
<dbReference type="EMBL" id="FTOA01000001">
    <property type="protein sequence ID" value="SIS37351.1"/>
    <property type="molecule type" value="Genomic_DNA"/>
</dbReference>
<dbReference type="PANTHER" id="PTHR14239">
    <property type="entry name" value="DUDULIN-RELATED"/>
    <property type="match status" value="1"/>
</dbReference>
<proteinExistence type="predicted"/>
<dbReference type="OrthoDB" id="5524287at2"/>
<dbReference type="Gene3D" id="3.40.50.720">
    <property type="entry name" value="NAD(P)-binding Rossmann-like Domain"/>
    <property type="match status" value="1"/>
</dbReference>
<sequence length="213" mass="22317">MKIGIIGAGCVGRAIGKLAVRSGHQVMLSNSRGPQTLFSLKYGIGCEAGTVEEAAAFGDITVVAIPLAAYQAVPVAPLAGKVVIDTNNYYPERDGSIPALDTGSTTTSELLAQHLPHSRIIKAFNAITMNDLESDGHPGGLSDRRALPIAGDDTDAKAIVLSLYDAFGFDAVDAGPLSEGWRFERGRPAYCVPMNAARLELALAQAVRADQPV</sequence>
<keyword evidence="1" id="KW-0560">Oxidoreductase</keyword>
<gene>
    <name evidence="3" type="ORF">SAMN05421779_101235</name>
</gene>
<dbReference type="GO" id="GO:0016491">
    <property type="term" value="F:oxidoreductase activity"/>
    <property type="evidence" value="ECO:0007669"/>
    <property type="project" value="UniProtKB-KW"/>
</dbReference>
<organism evidence="3 4">
    <name type="scientific">Insolitispirillum peregrinum</name>
    <dbReference type="NCBI Taxonomy" id="80876"/>
    <lineage>
        <taxon>Bacteria</taxon>
        <taxon>Pseudomonadati</taxon>
        <taxon>Pseudomonadota</taxon>
        <taxon>Alphaproteobacteria</taxon>
        <taxon>Rhodospirillales</taxon>
        <taxon>Novispirillaceae</taxon>
        <taxon>Insolitispirillum</taxon>
    </lineage>
</organism>
<dbReference type="SUPFAM" id="SSF51735">
    <property type="entry name" value="NAD(P)-binding Rossmann-fold domains"/>
    <property type="match status" value="1"/>
</dbReference>
<name>A0A1N7IK35_9PROT</name>
<accession>A0A1N7IK35</accession>